<dbReference type="Gene3D" id="2.40.30.170">
    <property type="match status" value="1"/>
</dbReference>
<dbReference type="Proteomes" id="UP000823617">
    <property type="component" value="Unassembled WGS sequence"/>
</dbReference>
<dbReference type="EMBL" id="JADIMK010000086">
    <property type="protein sequence ID" value="MBO8456355.1"/>
    <property type="molecule type" value="Genomic_DNA"/>
</dbReference>
<dbReference type="AlphaFoldDB" id="A0A9D9HM32"/>
<comment type="caution">
    <text evidence="1">The sequence shown here is derived from an EMBL/GenBank/DDBJ whole genome shotgun (WGS) entry which is preliminary data.</text>
</comment>
<proteinExistence type="predicted"/>
<protein>
    <submittedName>
        <fullName evidence="1">HlyD family efflux transporter periplasmic adaptor subunit</fullName>
    </submittedName>
</protein>
<organism evidence="1 2">
    <name type="scientific">Candidatus Cryptobacteroides intestinigallinarum</name>
    <dbReference type="NCBI Taxonomy" id="2840767"/>
    <lineage>
        <taxon>Bacteria</taxon>
        <taxon>Pseudomonadati</taxon>
        <taxon>Bacteroidota</taxon>
        <taxon>Bacteroidia</taxon>
        <taxon>Bacteroidales</taxon>
        <taxon>Candidatus Cryptobacteroides</taxon>
    </lineage>
</organism>
<name>A0A9D9HM32_9BACT</name>
<reference evidence="1" key="1">
    <citation type="submission" date="2020-10" db="EMBL/GenBank/DDBJ databases">
        <authorList>
            <person name="Gilroy R."/>
        </authorList>
    </citation>
    <scope>NUCLEOTIDE SEQUENCE</scope>
    <source>
        <strain evidence="1">B1-3475</strain>
    </source>
</reference>
<sequence>LYVRAYFSTAQLAGLKTGDKVKVIPDDGSLKPQAYEGTVTWISEEAEFTPKNIQTRDERAEMVYAVKVAVPKGTPVRLGMYAYIQL</sequence>
<gene>
    <name evidence="1" type="ORF">IAC08_08170</name>
</gene>
<feature type="non-terminal residue" evidence="1">
    <location>
        <position position="1"/>
    </location>
</feature>
<evidence type="ECO:0000313" key="1">
    <source>
        <dbReference type="EMBL" id="MBO8456355.1"/>
    </source>
</evidence>
<reference evidence="1" key="2">
    <citation type="journal article" date="2021" name="PeerJ">
        <title>Extensive microbial diversity within the chicken gut microbiome revealed by metagenomics and culture.</title>
        <authorList>
            <person name="Gilroy R."/>
            <person name="Ravi A."/>
            <person name="Getino M."/>
            <person name="Pursley I."/>
            <person name="Horton D.L."/>
            <person name="Alikhan N.F."/>
            <person name="Baker D."/>
            <person name="Gharbi K."/>
            <person name="Hall N."/>
            <person name="Watson M."/>
            <person name="Adriaenssens E.M."/>
            <person name="Foster-Nyarko E."/>
            <person name="Jarju S."/>
            <person name="Secka A."/>
            <person name="Antonio M."/>
            <person name="Oren A."/>
            <person name="Chaudhuri R.R."/>
            <person name="La Ragione R."/>
            <person name="Hildebrand F."/>
            <person name="Pallen M.J."/>
        </authorList>
    </citation>
    <scope>NUCLEOTIDE SEQUENCE</scope>
    <source>
        <strain evidence="1">B1-3475</strain>
    </source>
</reference>
<evidence type="ECO:0000313" key="2">
    <source>
        <dbReference type="Proteomes" id="UP000823617"/>
    </source>
</evidence>
<accession>A0A9D9HM32</accession>